<keyword evidence="2" id="KW-1185">Reference proteome</keyword>
<evidence type="ECO:0000313" key="1">
    <source>
        <dbReference type="EMBL" id="MFJ1472550.1"/>
    </source>
</evidence>
<sequence>MSKARAAAKLAGLPIIHPFAAGIDIGSRFHVVVVSPDLCDEPVQTFQALPVISSEWPVGSSRRVSEQW</sequence>
<organism evidence="1 2">
    <name type="scientific">Massilia orientalis</name>
    <dbReference type="NCBI Taxonomy" id="3050128"/>
    <lineage>
        <taxon>Bacteria</taxon>
        <taxon>Pseudomonadati</taxon>
        <taxon>Pseudomonadota</taxon>
        <taxon>Betaproteobacteria</taxon>
        <taxon>Burkholderiales</taxon>
        <taxon>Oxalobacteraceae</taxon>
        <taxon>Telluria group</taxon>
        <taxon>Massilia</taxon>
    </lineage>
</organism>
<accession>A0ACC7MM24</accession>
<proteinExistence type="predicted"/>
<dbReference type="EMBL" id="JASNRB020000057">
    <property type="protein sequence ID" value="MFJ1472550.1"/>
    <property type="molecule type" value="Genomic_DNA"/>
</dbReference>
<dbReference type="Proteomes" id="UP001168096">
    <property type="component" value="Unassembled WGS sequence"/>
</dbReference>
<name>A0ACC7MM24_9BURK</name>
<gene>
    <name evidence="1" type="ORF">QPK29_033020</name>
</gene>
<evidence type="ECO:0000313" key="2">
    <source>
        <dbReference type="Proteomes" id="UP001168096"/>
    </source>
</evidence>
<comment type="caution">
    <text evidence="1">The sequence shown here is derived from an EMBL/GenBank/DDBJ whole genome shotgun (WGS) entry which is preliminary data.</text>
</comment>
<reference evidence="1" key="1">
    <citation type="submission" date="2024-11" db="EMBL/GenBank/DDBJ databases">
        <title>Description of Massilia orientalis sp. nov., isolated from rhizosphere soil of Ageratina adenophora.</title>
        <authorList>
            <person name="Wang Y."/>
        </authorList>
    </citation>
    <scope>NUCLEOTIDE SEQUENCE</scope>
    <source>
        <strain evidence="1">YIM B02787</strain>
    </source>
</reference>
<protein>
    <submittedName>
        <fullName evidence="1">Uncharacterized protein</fullName>
    </submittedName>
</protein>